<name>A0AAJ1AH39_9BACT</name>
<comment type="subcellular location">
    <subcellularLocation>
        <location evidence="1 18">Cytoplasm</location>
    </subcellularLocation>
</comment>
<dbReference type="EC" id="2.8.1.4" evidence="13 18"/>
<dbReference type="Gene3D" id="3.30.2130.30">
    <property type="match status" value="1"/>
</dbReference>
<dbReference type="Proteomes" id="UP001197609">
    <property type="component" value="Unassembled WGS sequence"/>
</dbReference>
<dbReference type="GO" id="GO:0052837">
    <property type="term" value="P:thiazole biosynthetic process"/>
    <property type="evidence" value="ECO:0007669"/>
    <property type="project" value="TreeGrafter"/>
</dbReference>
<evidence type="ECO:0000313" key="20">
    <source>
        <dbReference type="EMBL" id="MBZ0159352.1"/>
    </source>
</evidence>
<feature type="binding site" evidence="18">
    <location>
        <begin position="209"/>
        <end position="210"/>
    </location>
    <ligand>
        <name>ATP</name>
        <dbReference type="ChEBI" id="CHEBI:30616"/>
    </ligand>
</feature>
<dbReference type="AlphaFoldDB" id="A0AAJ1AH39"/>
<dbReference type="EMBL" id="JAIOIU010000043">
    <property type="protein sequence ID" value="MBZ0159352.1"/>
    <property type="molecule type" value="Genomic_DNA"/>
</dbReference>
<dbReference type="GO" id="GO:0005829">
    <property type="term" value="C:cytosol"/>
    <property type="evidence" value="ECO:0007669"/>
    <property type="project" value="TreeGrafter"/>
</dbReference>
<keyword evidence="2 18" id="KW-0963">Cytoplasm</keyword>
<evidence type="ECO:0000256" key="7">
    <source>
        <dbReference type="ARBA" id="ARBA00022884"/>
    </source>
</evidence>
<dbReference type="InterPro" id="IPR050102">
    <property type="entry name" value="tRNA_sulfurtransferase_ThiI"/>
</dbReference>
<evidence type="ECO:0000256" key="11">
    <source>
        <dbReference type="ARBA" id="ARBA00058382"/>
    </source>
</evidence>
<dbReference type="InterPro" id="IPR054173">
    <property type="entry name" value="ThiI_fer"/>
</dbReference>
<dbReference type="InterPro" id="IPR003720">
    <property type="entry name" value="tRNA_STrfase"/>
</dbReference>
<comment type="caution">
    <text evidence="20">The sequence shown here is derived from an EMBL/GenBank/DDBJ whole genome shotgun (WGS) entry which is preliminary data.</text>
</comment>
<feature type="binding site" evidence="18">
    <location>
        <position position="297"/>
    </location>
    <ligand>
        <name>ATP</name>
        <dbReference type="ChEBI" id="CHEBI:30616"/>
    </ligand>
</feature>
<evidence type="ECO:0000256" key="12">
    <source>
        <dbReference type="ARBA" id="ARBA00061472"/>
    </source>
</evidence>
<evidence type="ECO:0000256" key="3">
    <source>
        <dbReference type="ARBA" id="ARBA00022555"/>
    </source>
</evidence>
<dbReference type="SUPFAM" id="SSF143437">
    <property type="entry name" value="THUMP domain-like"/>
    <property type="match status" value="1"/>
</dbReference>
<dbReference type="GO" id="GO:0009228">
    <property type="term" value="P:thiamine biosynthetic process"/>
    <property type="evidence" value="ECO:0007669"/>
    <property type="project" value="UniProtKB-KW"/>
</dbReference>
<keyword evidence="7 18" id="KW-0694">RNA-binding</keyword>
<dbReference type="FunFam" id="3.40.50.620:FF:000053">
    <property type="entry name" value="Probable tRNA sulfurtransferase"/>
    <property type="match status" value="1"/>
</dbReference>
<evidence type="ECO:0000256" key="5">
    <source>
        <dbReference type="ARBA" id="ARBA00022741"/>
    </source>
</evidence>
<dbReference type="GO" id="GO:0000049">
    <property type="term" value="F:tRNA binding"/>
    <property type="evidence" value="ECO:0007669"/>
    <property type="project" value="UniProtKB-UniRule"/>
</dbReference>
<reference evidence="20 21" key="1">
    <citation type="journal article" date="2021" name="bioRxiv">
        <title>Unraveling nitrogen, sulfur and carbon metabolic pathways and microbial community transcriptional responses to substrate deprivation and toxicity stresses in a bioreactor mimicking anoxic brackish coastal sediment conditions.</title>
        <authorList>
            <person name="Martins P.D."/>
            <person name="Echeveste M.J."/>
            <person name="Arshad A."/>
            <person name="Kurth J."/>
            <person name="Ouboter H."/>
            <person name="Jetten M.S.M."/>
            <person name="Welte C.U."/>
        </authorList>
    </citation>
    <scope>NUCLEOTIDE SEQUENCE [LARGE SCALE GENOMIC DNA]</scope>
    <source>
        <strain evidence="20">MAG_38</strain>
    </source>
</reference>
<evidence type="ECO:0000256" key="10">
    <source>
        <dbReference type="ARBA" id="ARBA00052330"/>
    </source>
</evidence>
<keyword evidence="8 18" id="KW-0784">Thiamine biosynthesis</keyword>
<dbReference type="GO" id="GO:0140741">
    <property type="term" value="F:tRNA-uracil-4 sulfurtransferase activity"/>
    <property type="evidence" value="ECO:0007669"/>
    <property type="project" value="UniProtKB-EC"/>
</dbReference>
<dbReference type="GO" id="GO:0009229">
    <property type="term" value="P:thiamine diphosphate biosynthetic process"/>
    <property type="evidence" value="ECO:0007669"/>
    <property type="project" value="UniProtKB-UniRule"/>
</dbReference>
<evidence type="ECO:0000256" key="16">
    <source>
        <dbReference type="ARBA" id="ARBA00077849"/>
    </source>
</evidence>
<evidence type="ECO:0000256" key="8">
    <source>
        <dbReference type="ARBA" id="ARBA00022977"/>
    </source>
</evidence>
<proteinExistence type="inferred from homology"/>
<comment type="pathway">
    <text evidence="18">Cofactor biosynthesis; thiamine diphosphate biosynthesis.</text>
</comment>
<keyword evidence="3 18" id="KW-0820">tRNA-binding</keyword>
<keyword evidence="6 18" id="KW-0067">ATP-binding</keyword>
<feature type="binding site" evidence="18">
    <location>
        <begin position="184"/>
        <end position="185"/>
    </location>
    <ligand>
        <name>ATP</name>
        <dbReference type="ChEBI" id="CHEBI:30616"/>
    </ligand>
</feature>
<dbReference type="GO" id="GO:0005524">
    <property type="term" value="F:ATP binding"/>
    <property type="evidence" value="ECO:0007669"/>
    <property type="project" value="UniProtKB-UniRule"/>
</dbReference>
<evidence type="ECO:0000256" key="17">
    <source>
        <dbReference type="ARBA" id="ARBA00080570"/>
    </source>
</evidence>
<dbReference type="Pfam" id="PF02568">
    <property type="entry name" value="ThiI"/>
    <property type="match status" value="1"/>
</dbReference>
<feature type="binding site" evidence="18">
    <location>
        <position position="288"/>
    </location>
    <ligand>
        <name>ATP</name>
        <dbReference type="ChEBI" id="CHEBI:30616"/>
    </ligand>
</feature>
<dbReference type="NCBIfam" id="TIGR00342">
    <property type="entry name" value="tRNA uracil 4-sulfurtransferase ThiI"/>
    <property type="match status" value="1"/>
</dbReference>
<evidence type="ECO:0000256" key="6">
    <source>
        <dbReference type="ARBA" id="ARBA00022840"/>
    </source>
</evidence>
<comment type="catalytic activity">
    <reaction evidence="10 18">
        <text>[ThiS sulfur-carrier protein]-C-terminal Gly-Gly-AMP + S-sulfanyl-L-cysteinyl-[cysteine desulfurase] + AH2 = [ThiS sulfur-carrier protein]-C-terminal-Gly-aminoethanethioate + L-cysteinyl-[cysteine desulfurase] + A + AMP + 2 H(+)</text>
        <dbReference type="Rhea" id="RHEA:43340"/>
        <dbReference type="Rhea" id="RHEA-COMP:12157"/>
        <dbReference type="Rhea" id="RHEA-COMP:12158"/>
        <dbReference type="Rhea" id="RHEA-COMP:12910"/>
        <dbReference type="Rhea" id="RHEA-COMP:19908"/>
        <dbReference type="ChEBI" id="CHEBI:13193"/>
        <dbReference type="ChEBI" id="CHEBI:15378"/>
        <dbReference type="ChEBI" id="CHEBI:17499"/>
        <dbReference type="ChEBI" id="CHEBI:29950"/>
        <dbReference type="ChEBI" id="CHEBI:61963"/>
        <dbReference type="ChEBI" id="CHEBI:90618"/>
        <dbReference type="ChEBI" id="CHEBI:232372"/>
        <dbReference type="ChEBI" id="CHEBI:456215"/>
    </reaction>
</comment>
<dbReference type="PANTHER" id="PTHR43209:SF1">
    <property type="entry name" value="TRNA SULFURTRANSFERASE"/>
    <property type="match status" value="1"/>
</dbReference>
<dbReference type="Pfam" id="PF22025">
    <property type="entry name" value="ThiI_fer"/>
    <property type="match status" value="1"/>
</dbReference>
<keyword evidence="5 18" id="KW-0547">Nucleotide-binding</keyword>
<comment type="similarity">
    <text evidence="12 18">Belongs to the ThiI family.</text>
</comment>
<evidence type="ECO:0000256" key="9">
    <source>
        <dbReference type="ARBA" id="ARBA00050570"/>
    </source>
</evidence>
<dbReference type="PANTHER" id="PTHR43209">
    <property type="entry name" value="TRNA SULFURTRANSFERASE"/>
    <property type="match status" value="1"/>
</dbReference>
<dbReference type="InterPro" id="IPR014729">
    <property type="entry name" value="Rossmann-like_a/b/a_fold"/>
</dbReference>
<dbReference type="Pfam" id="PF02926">
    <property type="entry name" value="THUMP"/>
    <property type="match status" value="1"/>
</dbReference>
<dbReference type="GO" id="GO:0004810">
    <property type="term" value="F:CCA tRNA nucleotidyltransferase activity"/>
    <property type="evidence" value="ECO:0007669"/>
    <property type="project" value="InterPro"/>
</dbReference>
<dbReference type="CDD" id="cd11716">
    <property type="entry name" value="THUMP_ThiI"/>
    <property type="match status" value="1"/>
</dbReference>
<evidence type="ECO:0000256" key="1">
    <source>
        <dbReference type="ARBA" id="ARBA00004496"/>
    </source>
</evidence>
<dbReference type="GO" id="GO:0002937">
    <property type="term" value="P:tRNA 4-thiouridine biosynthesis"/>
    <property type="evidence" value="ECO:0007669"/>
    <property type="project" value="TreeGrafter"/>
</dbReference>
<evidence type="ECO:0000313" key="21">
    <source>
        <dbReference type="Proteomes" id="UP001197609"/>
    </source>
</evidence>
<sequence>MARPPVKGALIHYHEIALKGKNRGFFLKQLEANLQLATSDLDCGPLRRPAGRLFLTMGEETSWEALRQRLSRVFGIANFSPAFTMAPNLEMLAKQIEEEISGRSFRSFRVAARRAFKTFPQTSQEINEMIGARVKHISGASVDLTNPDLTIYIELLPAEAFVYFEKLSGPGGLPVGTSGTVACLLSGGIDSPVAAYRMMRRGCRVVFVHFHSQPFADRTSQEKAIELVRLLTRYQFASRLYLVPFGEIQQEVVSRVTGRLRVLVYRRLMLRIAEQIGIKEGAQALVTGESLGQVSSQTIENIATIEQASTLLILRPLIGMDKDEITVQAQQIGCYDVSIIPDQDCCSMFLPRQVATRTTHHEVEFAERPLDLERLVAQGLSPAHSLELSFPGR</sequence>
<dbReference type="InterPro" id="IPR020536">
    <property type="entry name" value="ThiI_AANH"/>
</dbReference>
<dbReference type="InterPro" id="IPR049962">
    <property type="entry name" value="THUMP_ThiI"/>
</dbReference>
<organism evidence="20 21">
    <name type="scientific">Candidatus Methylomirabilis tolerans</name>
    <dbReference type="NCBI Taxonomy" id="3123416"/>
    <lineage>
        <taxon>Bacteria</taxon>
        <taxon>Candidatus Methylomirabilota</taxon>
        <taxon>Candidatus Methylomirabilia</taxon>
        <taxon>Candidatus Methylomirabilales</taxon>
        <taxon>Candidatus Methylomirabilaceae</taxon>
        <taxon>Candidatus Methylomirabilis</taxon>
    </lineage>
</organism>
<evidence type="ECO:0000256" key="15">
    <source>
        <dbReference type="ARBA" id="ARBA00075337"/>
    </source>
</evidence>
<gene>
    <name evidence="18 20" type="primary">thiI</name>
    <name evidence="20" type="ORF">K8G79_04320</name>
</gene>
<accession>A0AAJ1AH39</accession>
<evidence type="ECO:0000256" key="2">
    <source>
        <dbReference type="ARBA" id="ARBA00022490"/>
    </source>
</evidence>
<comment type="function">
    <text evidence="11 18">Catalyzes the ATP-dependent transfer of a sulfur to tRNA to produce 4-thiouridine in position 8 of tRNAs, which functions as a near-UV photosensor. Also catalyzes the transfer of sulfur to the sulfur carrier protein ThiS, forming ThiS-thiocarboxylate. This is a step in the synthesis of thiazole, in the thiamine biosynthesis pathway. The sulfur is donated as persulfide by IscS.</text>
</comment>
<keyword evidence="4 18" id="KW-0808">Transferase</keyword>
<evidence type="ECO:0000259" key="19">
    <source>
        <dbReference type="PROSITE" id="PS51165"/>
    </source>
</evidence>
<dbReference type="SMART" id="SM00981">
    <property type="entry name" value="THUMP"/>
    <property type="match status" value="1"/>
</dbReference>
<dbReference type="HAMAP" id="MF_00021">
    <property type="entry name" value="ThiI"/>
    <property type="match status" value="1"/>
</dbReference>
<feature type="domain" description="THUMP" evidence="19">
    <location>
        <begin position="64"/>
        <end position="166"/>
    </location>
</feature>
<protein>
    <recommendedName>
        <fullName evidence="14 18">Probable tRNA sulfurtransferase</fullName>
        <ecNumber evidence="13 18">2.8.1.4</ecNumber>
    </recommendedName>
    <alternativeName>
        <fullName evidence="15 18">Sulfur carrier protein ThiS sulfurtransferase</fullName>
    </alternativeName>
    <alternativeName>
        <fullName evidence="16 18">Thiamine biosynthesis protein ThiI</fullName>
    </alternativeName>
    <alternativeName>
        <fullName evidence="17 18">tRNA 4-thiouridine synthase</fullName>
    </alternativeName>
</protein>
<dbReference type="PROSITE" id="PS51165">
    <property type="entry name" value="THUMP"/>
    <property type="match status" value="1"/>
</dbReference>
<comment type="catalytic activity">
    <reaction evidence="9 18">
        <text>[ThiI sulfur-carrier protein]-S-sulfanyl-L-cysteine + a uridine in tRNA + 2 reduced [2Fe-2S]-[ferredoxin] + ATP + H(+) = [ThiI sulfur-carrier protein]-L-cysteine + a 4-thiouridine in tRNA + 2 oxidized [2Fe-2S]-[ferredoxin] + AMP + diphosphate</text>
        <dbReference type="Rhea" id="RHEA:24176"/>
        <dbReference type="Rhea" id="RHEA-COMP:10000"/>
        <dbReference type="Rhea" id="RHEA-COMP:10001"/>
        <dbReference type="Rhea" id="RHEA-COMP:13337"/>
        <dbReference type="Rhea" id="RHEA-COMP:13338"/>
        <dbReference type="Rhea" id="RHEA-COMP:13339"/>
        <dbReference type="Rhea" id="RHEA-COMP:13340"/>
        <dbReference type="ChEBI" id="CHEBI:15378"/>
        <dbReference type="ChEBI" id="CHEBI:29950"/>
        <dbReference type="ChEBI" id="CHEBI:30616"/>
        <dbReference type="ChEBI" id="CHEBI:33019"/>
        <dbReference type="ChEBI" id="CHEBI:33737"/>
        <dbReference type="ChEBI" id="CHEBI:33738"/>
        <dbReference type="ChEBI" id="CHEBI:61963"/>
        <dbReference type="ChEBI" id="CHEBI:65315"/>
        <dbReference type="ChEBI" id="CHEBI:136798"/>
        <dbReference type="ChEBI" id="CHEBI:456215"/>
        <dbReference type="EC" id="2.8.1.4"/>
    </reaction>
</comment>
<dbReference type="InterPro" id="IPR004114">
    <property type="entry name" value="THUMP_dom"/>
</dbReference>
<dbReference type="Gene3D" id="3.40.50.620">
    <property type="entry name" value="HUPs"/>
    <property type="match status" value="1"/>
</dbReference>
<evidence type="ECO:0000256" key="4">
    <source>
        <dbReference type="ARBA" id="ARBA00022679"/>
    </source>
</evidence>
<dbReference type="SUPFAM" id="SSF52402">
    <property type="entry name" value="Adenine nucleotide alpha hydrolases-like"/>
    <property type="match status" value="1"/>
</dbReference>
<dbReference type="CDD" id="cd01712">
    <property type="entry name" value="PPase_ThiI"/>
    <property type="match status" value="1"/>
</dbReference>
<evidence type="ECO:0000256" key="13">
    <source>
        <dbReference type="ARBA" id="ARBA00066827"/>
    </source>
</evidence>
<evidence type="ECO:0000256" key="14">
    <source>
        <dbReference type="ARBA" id="ARBA00071867"/>
    </source>
</evidence>
<dbReference type="InterPro" id="IPR049961">
    <property type="entry name" value="ThiI_N"/>
</dbReference>
<feature type="binding site" evidence="18">
    <location>
        <position position="266"/>
    </location>
    <ligand>
        <name>ATP</name>
        <dbReference type="ChEBI" id="CHEBI:30616"/>
    </ligand>
</feature>
<evidence type="ECO:0000256" key="18">
    <source>
        <dbReference type="HAMAP-Rule" id="MF_00021"/>
    </source>
</evidence>